<gene>
    <name evidence="5" type="ORF">GCM10020260_17790</name>
</gene>
<sequence length="320" mass="31750">MLSLRSSVPLTVLSGVLLVVASCAAVQGSAALASTLFDVVSPAGVVAWRQLFGAATLLIIAAIARRLGAAGALLRRRPRGEWGLILALGAAMAAMNLSYYVAVRVLPLGVAATMMFLGPFALAALASRRGRQLIGPLLALLGVVLISRPGGAVDVAGLLLGALAAVALAVYTICSGRLGDRGGVDSLALASVVSALLLSPIAASHAAEPTPAAWAVLVVLGVVGISATFLCDFLALRLLGARAVATLFALDPVIGAIIGVIFLADALSLGVGAGILAVAGGGALTMLTATSRSRAPRPETDRGAGAEGAEPNEGVSGSGR</sequence>
<evidence type="ECO:0000259" key="4">
    <source>
        <dbReference type="Pfam" id="PF00892"/>
    </source>
</evidence>
<dbReference type="InterPro" id="IPR000620">
    <property type="entry name" value="EamA_dom"/>
</dbReference>
<dbReference type="InterPro" id="IPR037185">
    <property type="entry name" value="EmrE-like"/>
</dbReference>
<proteinExistence type="inferred from homology"/>
<comment type="similarity">
    <text evidence="1">Belongs to the EamA transporter family.</text>
</comment>
<organism evidence="5 6">
    <name type="scientific">Nesterenkonia halobia</name>
    <dbReference type="NCBI Taxonomy" id="37922"/>
    <lineage>
        <taxon>Bacteria</taxon>
        <taxon>Bacillati</taxon>
        <taxon>Actinomycetota</taxon>
        <taxon>Actinomycetes</taxon>
        <taxon>Micrococcales</taxon>
        <taxon>Micrococcaceae</taxon>
        <taxon>Nesterenkonia</taxon>
    </lineage>
</organism>
<keyword evidence="3" id="KW-0472">Membrane</keyword>
<evidence type="ECO:0000256" key="2">
    <source>
        <dbReference type="SAM" id="MobiDB-lite"/>
    </source>
</evidence>
<feature type="transmembrane region" description="Helical" evidence="3">
    <location>
        <begin position="84"/>
        <end position="102"/>
    </location>
</feature>
<evidence type="ECO:0000313" key="6">
    <source>
        <dbReference type="Proteomes" id="UP001501736"/>
    </source>
</evidence>
<evidence type="ECO:0000256" key="1">
    <source>
        <dbReference type="ARBA" id="ARBA00007362"/>
    </source>
</evidence>
<keyword evidence="3" id="KW-1133">Transmembrane helix</keyword>
<feature type="transmembrane region" description="Helical" evidence="3">
    <location>
        <begin position="108"/>
        <end position="126"/>
    </location>
</feature>
<dbReference type="PANTHER" id="PTHR22911">
    <property type="entry name" value="ACYL-MALONYL CONDENSING ENZYME-RELATED"/>
    <property type="match status" value="1"/>
</dbReference>
<feature type="transmembrane region" description="Helical" evidence="3">
    <location>
        <begin position="269"/>
        <end position="289"/>
    </location>
</feature>
<dbReference type="RefSeq" id="WP_344720376.1">
    <property type="nucleotide sequence ID" value="NZ_BAAAYG010000005.1"/>
</dbReference>
<dbReference type="Proteomes" id="UP001501736">
    <property type="component" value="Unassembled WGS sequence"/>
</dbReference>
<name>A0ABP6RG85_9MICC</name>
<evidence type="ECO:0000256" key="3">
    <source>
        <dbReference type="SAM" id="Phobius"/>
    </source>
</evidence>
<keyword evidence="3" id="KW-0812">Transmembrane</keyword>
<feature type="transmembrane region" description="Helical" evidence="3">
    <location>
        <begin position="213"/>
        <end position="236"/>
    </location>
</feature>
<dbReference type="SUPFAM" id="SSF103481">
    <property type="entry name" value="Multidrug resistance efflux transporter EmrE"/>
    <property type="match status" value="2"/>
</dbReference>
<dbReference type="PANTHER" id="PTHR22911:SF37">
    <property type="entry name" value="THREONINE_HOMOSERINE EXPORTER RHTA"/>
    <property type="match status" value="1"/>
</dbReference>
<dbReference type="PROSITE" id="PS51257">
    <property type="entry name" value="PROKAR_LIPOPROTEIN"/>
    <property type="match status" value="1"/>
</dbReference>
<feature type="region of interest" description="Disordered" evidence="2">
    <location>
        <begin position="290"/>
        <end position="320"/>
    </location>
</feature>
<feature type="transmembrane region" description="Helical" evidence="3">
    <location>
        <begin position="243"/>
        <end position="263"/>
    </location>
</feature>
<feature type="transmembrane region" description="Helical" evidence="3">
    <location>
        <begin position="43"/>
        <end position="64"/>
    </location>
</feature>
<dbReference type="EMBL" id="BAAAYG010000005">
    <property type="protein sequence ID" value="GAA3285348.1"/>
    <property type="molecule type" value="Genomic_DNA"/>
</dbReference>
<feature type="domain" description="EamA" evidence="4">
    <location>
        <begin position="156"/>
        <end position="285"/>
    </location>
</feature>
<feature type="transmembrane region" description="Helical" evidence="3">
    <location>
        <begin position="186"/>
        <end position="207"/>
    </location>
</feature>
<comment type="caution">
    <text evidence="5">The sequence shown here is derived from an EMBL/GenBank/DDBJ whole genome shotgun (WGS) entry which is preliminary data.</text>
</comment>
<feature type="transmembrane region" description="Helical" evidence="3">
    <location>
        <begin position="133"/>
        <end position="149"/>
    </location>
</feature>
<reference evidence="6" key="1">
    <citation type="journal article" date="2019" name="Int. J. Syst. Evol. Microbiol.">
        <title>The Global Catalogue of Microorganisms (GCM) 10K type strain sequencing project: providing services to taxonomists for standard genome sequencing and annotation.</title>
        <authorList>
            <consortium name="The Broad Institute Genomics Platform"/>
            <consortium name="The Broad Institute Genome Sequencing Center for Infectious Disease"/>
            <person name="Wu L."/>
            <person name="Ma J."/>
        </authorList>
    </citation>
    <scope>NUCLEOTIDE SEQUENCE [LARGE SCALE GENOMIC DNA]</scope>
    <source>
        <strain evidence="6">JCM 11483</strain>
    </source>
</reference>
<evidence type="ECO:0000313" key="5">
    <source>
        <dbReference type="EMBL" id="GAA3285348.1"/>
    </source>
</evidence>
<keyword evidence="6" id="KW-1185">Reference proteome</keyword>
<accession>A0ABP6RG85</accession>
<feature type="transmembrane region" description="Helical" evidence="3">
    <location>
        <begin position="155"/>
        <end position="174"/>
    </location>
</feature>
<dbReference type="Pfam" id="PF00892">
    <property type="entry name" value="EamA"/>
    <property type="match status" value="1"/>
</dbReference>
<protein>
    <recommendedName>
        <fullName evidence="4">EamA domain-containing protein</fullName>
    </recommendedName>
</protein>